<sequence length="494" mass="56962">MLNPKYSLIAVGLTVCLITFLAYGSQLFILELSTREFWIFNTLVGGIWVTYFRCIFTDPGGVPNGWQPSWQGIGSFGGGEEEEEEGDGEGGSSSDDDDDDDENGGGKKGDVREQVKPDRYGRIWGNADCRWCKRCKRWKPARAHHCKTCQTCVLLMDHHCPWTFNCVGYRTWPHFIRFLSFVIAACSYLETFLVSKCLEIWRYRDLPAYLGPSTSNLILLVVLLLANTLTDFAIIVLWIRIIANITEGYTTIEWWEQERHNALVRRKVVRRQLYPFDIGIYSNICLFMNGGVFTWWFPFLPNRAIGEGGMGGNGGGLRYEVNGFEKTWLSWPPPDPEKFGINERRHMQKEMEGGPWTTGEYDVSDVSAFRRRQREDMKRRGYQQGDDDKDDYASDGEEGGRDVDNYKRDEDLLDSYLDSTAGGYEGRGIEGTYYDEKKRQEEIKKKWRNEEGERLADYGVDEDADVLDDEDSVPLAELLRRRREKEVLMGGRYR</sequence>
<dbReference type="PROSITE" id="PS50216">
    <property type="entry name" value="DHHC"/>
    <property type="match status" value="1"/>
</dbReference>
<feature type="region of interest" description="Disordered" evidence="13">
    <location>
        <begin position="73"/>
        <end position="112"/>
    </location>
</feature>
<evidence type="ECO:0000256" key="5">
    <source>
        <dbReference type="ARBA" id="ARBA00022989"/>
    </source>
</evidence>
<evidence type="ECO:0000313" key="15">
    <source>
        <dbReference type="EMBL" id="KAF3276827.1"/>
    </source>
</evidence>
<feature type="domain" description="Palmitoyltransferase DHHC" evidence="14">
    <location>
        <begin position="130"/>
        <end position="257"/>
    </location>
</feature>
<evidence type="ECO:0000256" key="10">
    <source>
        <dbReference type="ARBA" id="ARBA00048048"/>
    </source>
</evidence>
<evidence type="ECO:0000256" key="4">
    <source>
        <dbReference type="ARBA" id="ARBA00022824"/>
    </source>
</evidence>
<evidence type="ECO:0000256" key="6">
    <source>
        <dbReference type="ARBA" id="ARBA00023136"/>
    </source>
</evidence>
<evidence type="ECO:0000256" key="1">
    <source>
        <dbReference type="ARBA" id="ARBA00004141"/>
    </source>
</evidence>
<feature type="region of interest" description="Disordered" evidence="13">
    <location>
        <begin position="374"/>
        <end position="410"/>
    </location>
</feature>
<accession>A0A7C8R6I5</accession>
<evidence type="ECO:0000256" key="13">
    <source>
        <dbReference type="SAM" id="MobiDB-lite"/>
    </source>
</evidence>
<dbReference type="PANTHER" id="PTHR12246">
    <property type="entry name" value="PALMITOYLTRANSFERASE ZDHHC16"/>
    <property type="match status" value="1"/>
</dbReference>
<keyword evidence="7 11" id="KW-0564">Palmitate</keyword>
<feature type="compositionally biased region" description="Basic and acidic residues" evidence="13">
    <location>
        <begin position="398"/>
        <end position="410"/>
    </location>
</feature>
<feature type="compositionally biased region" description="Acidic residues" evidence="13">
    <location>
        <begin position="79"/>
        <end position="103"/>
    </location>
</feature>
<dbReference type="EMBL" id="JAABOJ010000031">
    <property type="protein sequence ID" value="KAF3276827.1"/>
    <property type="molecule type" value="Genomic_DNA"/>
</dbReference>
<evidence type="ECO:0000256" key="3">
    <source>
        <dbReference type="ARBA" id="ARBA00022692"/>
    </source>
</evidence>
<gene>
    <name evidence="11 15" type="primary">PFA4</name>
    <name evidence="15" type="ORF">TWF970_006006</name>
</gene>
<dbReference type="EC" id="2.3.1.225" evidence="11"/>
<evidence type="ECO:0000256" key="8">
    <source>
        <dbReference type="ARBA" id="ARBA00023288"/>
    </source>
</evidence>
<evidence type="ECO:0000256" key="2">
    <source>
        <dbReference type="ARBA" id="ARBA00022679"/>
    </source>
</evidence>
<proteinExistence type="inferred from homology"/>
<protein>
    <recommendedName>
        <fullName evidence="11">Palmitoyltransferase PFA4</fullName>
        <ecNumber evidence="11">2.3.1.225</ecNumber>
    </recommendedName>
    <alternativeName>
        <fullName evidence="11">Protein S-acyltransferase</fullName>
        <shortName evidence="11">PAT</shortName>
    </alternativeName>
    <alternativeName>
        <fullName evidence="11">Protein fatty acyltransferase 4</fullName>
    </alternativeName>
</protein>
<keyword evidence="4 11" id="KW-0256">Endoplasmic reticulum</keyword>
<keyword evidence="9 11" id="KW-0012">Acyltransferase</keyword>
<reference evidence="15 16" key="1">
    <citation type="submission" date="2020-01" db="EMBL/GenBank/DDBJ databases">
        <authorList>
            <person name="Palmer J.M."/>
        </authorList>
    </citation>
    <scope>NUCLEOTIDE SEQUENCE [LARGE SCALE GENOMIC DNA]</scope>
    <source>
        <strain evidence="15 16">TWF970</strain>
    </source>
</reference>
<keyword evidence="5 11" id="KW-1133">Transmembrane helix</keyword>
<evidence type="ECO:0000256" key="7">
    <source>
        <dbReference type="ARBA" id="ARBA00023139"/>
    </source>
</evidence>
<feature type="active site" description="S-palmitoyl cysteine intermediate" evidence="11">
    <location>
        <position position="160"/>
    </location>
</feature>
<comment type="similarity">
    <text evidence="11">Belongs to the DHHC palmitoyltransferase family. PFA4 subfamily.</text>
</comment>
<organism evidence="15 16">
    <name type="scientific">Orbilia oligospora</name>
    <name type="common">Nematode-trapping fungus</name>
    <name type="synonym">Arthrobotrys oligospora</name>
    <dbReference type="NCBI Taxonomy" id="2813651"/>
    <lineage>
        <taxon>Eukaryota</taxon>
        <taxon>Fungi</taxon>
        <taxon>Dikarya</taxon>
        <taxon>Ascomycota</taxon>
        <taxon>Pezizomycotina</taxon>
        <taxon>Orbiliomycetes</taxon>
        <taxon>Orbiliales</taxon>
        <taxon>Orbiliaceae</taxon>
        <taxon>Orbilia</taxon>
    </lineage>
</organism>
<feature type="compositionally biased region" description="Acidic residues" evidence="13">
    <location>
        <begin position="385"/>
        <end position="397"/>
    </location>
</feature>
<dbReference type="Proteomes" id="UP000474640">
    <property type="component" value="Unassembled WGS sequence"/>
</dbReference>
<evidence type="ECO:0000259" key="14">
    <source>
        <dbReference type="Pfam" id="PF01529"/>
    </source>
</evidence>
<dbReference type="Pfam" id="PF01529">
    <property type="entry name" value="DHHC"/>
    <property type="match status" value="1"/>
</dbReference>
<evidence type="ECO:0000256" key="9">
    <source>
        <dbReference type="ARBA" id="ARBA00023315"/>
    </source>
</evidence>
<evidence type="ECO:0000256" key="12">
    <source>
        <dbReference type="RuleBase" id="RU079119"/>
    </source>
</evidence>
<keyword evidence="8 11" id="KW-0449">Lipoprotein</keyword>
<evidence type="ECO:0000313" key="16">
    <source>
        <dbReference type="Proteomes" id="UP000474640"/>
    </source>
</evidence>
<comment type="catalytic activity">
    <reaction evidence="10 11 12">
        <text>L-cysteinyl-[protein] + hexadecanoyl-CoA = S-hexadecanoyl-L-cysteinyl-[protein] + CoA</text>
        <dbReference type="Rhea" id="RHEA:36683"/>
        <dbReference type="Rhea" id="RHEA-COMP:10131"/>
        <dbReference type="Rhea" id="RHEA-COMP:11032"/>
        <dbReference type="ChEBI" id="CHEBI:29950"/>
        <dbReference type="ChEBI" id="CHEBI:57287"/>
        <dbReference type="ChEBI" id="CHEBI:57379"/>
        <dbReference type="ChEBI" id="CHEBI:74151"/>
        <dbReference type="EC" id="2.3.1.225"/>
    </reaction>
</comment>
<dbReference type="HAMAP" id="MF_03199">
    <property type="entry name" value="DHHC_PAT_PFA4"/>
    <property type="match status" value="1"/>
</dbReference>
<comment type="subcellular location">
    <subcellularLocation>
        <location evidence="11">Endoplasmic reticulum membrane</location>
        <topology evidence="11">Multi-pass membrane protein</topology>
    </subcellularLocation>
    <subcellularLocation>
        <location evidence="1">Membrane</location>
        <topology evidence="1">Multi-pass membrane protein</topology>
    </subcellularLocation>
</comment>
<name>A0A7C8R6I5_ORBOL</name>
<keyword evidence="2 11" id="KW-0808">Transferase</keyword>
<keyword evidence="6 11" id="KW-0472">Membrane</keyword>
<feature type="transmembrane region" description="Helical" evidence="11 12">
    <location>
        <begin position="6"/>
        <end position="30"/>
    </location>
</feature>
<comment type="domain">
    <text evidence="11 12">The DHHC domain is required for palmitoyltransferase activity.</text>
</comment>
<dbReference type="AlphaFoldDB" id="A0A7C8R6I5"/>
<dbReference type="OrthoDB" id="331948at2759"/>
<feature type="transmembrane region" description="Helical" evidence="11 12">
    <location>
        <begin position="37"/>
        <end position="56"/>
    </location>
</feature>
<dbReference type="InterPro" id="IPR001594">
    <property type="entry name" value="Palmitoyltrfase_DHHC"/>
</dbReference>
<dbReference type="InterPro" id="IPR039859">
    <property type="entry name" value="PFA4/ZDH16/20/ERF2-like"/>
</dbReference>
<dbReference type="GO" id="GO:0005789">
    <property type="term" value="C:endoplasmic reticulum membrane"/>
    <property type="evidence" value="ECO:0007669"/>
    <property type="project" value="UniProtKB-SubCell"/>
</dbReference>
<feature type="transmembrane region" description="Helical" evidence="11 12">
    <location>
        <begin position="273"/>
        <end position="297"/>
    </location>
</feature>
<dbReference type="InterPro" id="IPR033682">
    <property type="entry name" value="PFA4"/>
</dbReference>
<keyword evidence="3 11" id="KW-0812">Transmembrane</keyword>
<evidence type="ECO:0000256" key="11">
    <source>
        <dbReference type="HAMAP-Rule" id="MF_03199"/>
    </source>
</evidence>
<comment type="function">
    <text evidence="11">Mediates the reversible addition of palmitate to target proteins, thereby regulating their membrane association and biological function.</text>
</comment>
<comment type="caution">
    <text evidence="15">The sequence shown here is derived from an EMBL/GenBank/DDBJ whole genome shotgun (WGS) entry which is preliminary data.</text>
</comment>
<feature type="transmembrane region" description="Helical" evidence="11 12">
    <location>
        <begin position="175"/>
        <end position="194"/>
    </location>
</feature>
<dbReference type="GO" id="GO:0019706">
    <property type="term" value="F:protein-cysteine S-palmitoyltransferase activity"/>
    <property type="evidence" value="ECO:0007669"/>
    <property type="project" value="UniProtKB-UniRule"/>
</dbReference>